<dbReference type="AlphaFoldDB" id="A0A0A8Z875"/>
<organism evidence="1">
    <name type="scientific">Arundo donax</name>
    <name type="common">Giant reed</name>
    <name type="synonym">Donax arundinaceus</name>
    <dbReference type="NCBI Taxonomy" id="35708"/>
    <lineage>
        <taxon>Eukaryota</taxon>
        <taxon>Viridiplantae</taxon>
        <taxon>Streptophyta</taxon>
        <taxon>Embryophyta</taxon>
        <taxon>Tracheophyta</taxon>
        <taxon>Spermatophyta</taxon>
        <taxon>Magnoliopsida</taxon>
        <taxon>Liliopsida</taxon>
        <taxon>Poales</taxon>
        <taxon>Poaceae</taxon>
        <taxon>PACMAD clade</taxon>
        <taxon>Arundinoideae</taxon>
        <taxon>Arundineae</taxon>
        <taxon>Arundo</taxon>
    </lineage>
</organism>
<dbReference type="EMBL" id="GBRH01262311">
    <property type="protein sequence ID" value="JAD35584.1"/>
    <property type="molecule type" value="Transcribed_RNA"/>
</dbReference>
<accession>A0A0A8Z875</accession>
<proteinExistence type="predicted"/>
<reference evidence="1" key="1">
    <citation type="submission" date="2014-09" db="EMBL/GenBank/DDBJ databases">
        <authorList>
            <person name="Magalhaes I.L.F."/>
            <person name="Oliveira U."/>
            <person name="Santos F.R."/>
            <person name="Vidigal T.H.D.A."/>
            <person name="Brescovit A.D."/>
            <person name="Santos A.J."/>
        </authorList>
    </citation>
    <scope>NUCLEOTIDE SEQUENCE</scope>
    <source>
        <tissue evidence="1">Shoot tissue taken approximately 20 cm above the soil surface</tissue>
    </source>
</reference>
<evidence type="ECO:0000313" key="1">
    <source>
        <dbReference type="EMBL" id="JAD35584.1"/>
    </source>
</evidence>
<reference evidence="1" key="2">
    <citation type="journal article" date="2015" name="Data Brief">
        <title>Shoot transcriptome of the giant reed, Arundo donax.</title>
        <authorList>
            <person name="Barrero R.A."/>
            <person name="Guerrero F.D."/>
            <person name="Moolhuijzen P."/>
            <person name="Goolsby J.A."/>
            <person name="Tidwell J."/>
            <person name="Bellgard S.E."/>
            <person name="Bellgard M.I."/>
        </authorList>
    </citation>
    <scope>NUCLEOTIDE SEQUENCE</scope>
    <source>
        <tissue evidence="1">Shoot tissue taken approximately 20 cm above the soil surface</tissue>
    </source>
</reference>
<sequence>MPRFAATSIEALQFATSSQHCNFATCGLRYRRLARVQNT</sequence>
<name>A0A0A8Z875_ARUDO</name>
<protein>
    <submittedName>
        <fullName evidence="1">Uncharacterized protein</fullName>
    </submittedName>
</protein>